<dbReference type="GO" id="GO:0006635">
    <property type="term" value="P:fatty acid beta-oxidation"/>
    <property type="evidence" value="ECO:0007669"/>
    <property type="project" value="TreeGrafter"/>
</dbReference>
<gene>
    <name evidence="1" type="ORF">FRX48_04824</name>
</gene>
<dbReference type="InterPro" id="IPR029045">
    <property type="entry name" value="ClpP/crotonase-like_dom_sf"/>
</dbReference>
<reference evidence="1 2" key="1">
    <citation type="submission" date="2019-09" db="EMBL/GenBank/DDBJ databases">
        <title>The hologenome of the rock-dwelling lichen Lasallia pustulata.</title>
        <authorList>
            <person name="Greshake Tzovaras B."/>
            <person name="Segers F."/>
            <person name="Bicker A."/>
            <person name="Dal Grande F."/>
            <person name="Otte J."/>
            <person name="Hankeln T."/>
            <person name="Schmitt I."/>
            <person name="Ebersberger I."/>
        </authorList>
    </citation>
    <scope>NUCLEOTIDE SEQUENCE [LARGE SCALE GENOMIC DNA]</scope>
    <source>
        <strain evidence="1">A1-1</strain>
    </source>
</reference>
<dbReference type="EMBL" id="VXIT01000007">
    <property type="protein sequence ID" value="KAA6411544.1"/>
    <property type="molecule type" value="Genomic_DNA"/>
</dbReference>
<proteinExistence type="predicted"/>
<organism evidence="1 2">
    <name type="scientific">Lasallia pustulata</name>
    <dbReference type="NCBI Taxonomy" id="136370"/>
    <lineage>
        <taxon>Eukaryota</taxon>
        <taxon>Fungi</taxon>
        <taxon>Dikarya</taxon>
        <taxon>Ascomycota</taxon>
        <taxon>Pezizomycotina</taxon>
        <taxon>Lecanoromycetes</taxon>
        <taxon>OSLEUM clade</taxon>
        <taxon>Umbilicariomycetidae</taxon>
        <taxon>Umbilicariales</taxon>
        <taxon>Umbilicariaceae</taxon>
        <taxon>Lasallia</taxon>
    </lineage>
</organism>
<dbReference type="PANTHER" id="PTHR11941">
    <property type="entry name" value="ENOYL-COA HYDRATASE-RELATED"/>
    <property type="match status" value="1"/>
</dbReference>
<dbReference type="AlphaFoldDB" id="A0A5M8PPX5"/>
<dbReference type="GO" id="GO:0004165">
    <property type="term" value="F:delta(3)-delta(2)-enoyl-CoA isomerase activity"/>
    <property type="evidence" value="ECO:0007669"/>
    <property type="project" value="TreeGrafter"/>
</dbReference>
<dbReference type="Pfam" id="PF00378">
    <property type="entry name" value="ECH_1"/>
    <property type="match status" value="1"/>
</dbReference>
<sequence>MAPIPALFTVPIESKGSIVCTHPSQKVYLLTFQSPPDNRLTPAFCASFVLALDIIEYRFPKGVVITTSGIAKFYSNGLNYESAVKTKGFFGDILYPLWRRILTFPMPTIALINGHAFAGGLMTAMMHDYRIFNPHRGFLCLNELDFGAPMGPPMSSIFRQKIPSPSTYRNMILESKRYSALEAIEEGIVDGLGGAEEALAFVAEMKLVKKAESSVYGVLKTEMWRETVWYLENADAAARKHERDEAEGKKRAQEAEKRIVAWERGGRNGQAKL</sequence>
<dbReference type="PANTHER" id="PTHR11941:SF75">
    <property type="entry name" value="ENOYL-COA HYDRATASE_ISOMERASE FAMILY PROTEIN"/>
    <property type="match status" value="1"/>
</dbReference>
<dbReference type="Gene3D" id="3.90.226.10">
    <property type="entry name" value="2-enoyl-CoA Hydratase, Chain A, domain 1"/>
    <property type="match status" value="1"/>
</dbReference>
<comment type="caution">
    <text evidence="1">The sequence shown here is derived from an EMBL/GenBank/DDBJ whole genome shotgun (WGS) entry which is preliminary data.</text>
</comment>
<name>A0A5M8PPX5_9LECA</name>
<dbReference type="GO" id="GO:0005777">
    <property type="term" value="C:peroxisome"/>
    <property type="evidence" value="ECO:0007669"/>
    <property type="project" value="TreeGrafter"/>
</dbReference>
<accession>A0A5M8PPX5</accession>
<evidence type="ECO:0000313" key="1">
    <source>
        <dbReference type="EMBL" id="KAA6411544.1"/>
    </source>
</evidence>
<dbReference type="CDD" id="cd06558">
    <property type="entry name" value="crotonase-like"/>
    <property type="match status" value="1"/>
</dbReference>
<evidence type="ECO:0000313" key="2">
    <source>
        <dbReference type="Proteomes" id="UP000324767"/>
    </source>
</evidence>
<dbReference type="OrthoDB" id="1696280at2759"/>
<protein>
    <submittedName>
        <fullName evidence="1">Carnitinyl-dehydratase</fullName>
    </submittedName>
</protein>
<dbReference type="SUPFAM" id="SSF52096">
    <property type="entry name" value="ClpP/crotonase"/>
    <property type="match status" value="1"/>
</dbReference>
<dbReference type="Proteomes" id="UP000324767">
    <property type="component" value="Unassembled WGS sequence"/>
</dbReference>
<dbReference type="InterPro" id="IPR001753">
    <property type="entry name" value="Enoyl-CoA_hydra/iso"/>
</dbReference>